<name>A0ACD1FD84_MYCFR</name>
<evidence type="ECO:0000313" key="2">
    <source>
        <dbReference type="Proteomes" id="UP000825598"/>
    </source>
</evidence>
<sequence length="128" mass="14773">MLYRDTTTDIVWIEHELVEALREEIVELDDEQLLKREYDIHGDAAIREYIIEASLVGIYTSLGSEIAFRRISDGEVFTPDEIEAEFEQDICDLEPDHRAAVTFARWTDEVGYAEVDTEDETAEGQDQE</sequence>
<gene>
    <name evidence="1" type="ORF">K6L26_23870</name>
</gene>
<protein>
    <submittedName>
        <fullName evidence="1">Uncharacterized protein</fullName>
    </submittedName>
</protein>
<proteinExistence type="predicted"/>
<keyword evidence="2" id="KW-1185">Reference proteome</keyword>
<organism evidence="1 2">
    <name type="scientific">Mycolicibacterium farcinogenes</name>
    <name type="common">Mycobacterium farcinogenes</name>
    <dbReference type="NCBI Taxonomy" id="1802"/>
    <lineage>
        <taxon>Bacteria</taxon>
        <taxon>Bacillati</taxon>
        <taxon>Actinomycetota</taxon>
        <taxon>Actinomycetes</taxon>
        <taxon>Mycobacteriales</taxon>
        <taxon>Mycobacteriaceae</taxon>
        <taxon>Mycolicibacterium</taxon>
    </lineage>
</organism>
<dbReference type="Proteomes" id="UP000825598">
    <property type="component" value="Chromosome"/>
</dbReference>
<accession>A0ACD1FD84</accession>
<evidence type="ECO:0000313" key="1">
    <source>
        <dbReference type="EMBL" id="QZH65011.1"/>
    </source>
</evidence>
<dbReference type="EMBL" id="CP081673">
    <property type="protein sequence ID" value="QZH65011.1"/>
    <property type="molecule type" value="Genomic_DNA"/>
</dbReference>
<reference evidence="1" key="1">
    <citation type="submission" date="2021-07" db="EMBL/GenBank/DDBJ databases">
        <title>Complete Genome Sequences of Mycobacterium farcinogenes Isolated from Clinical Specimens from Patients in Thailand.</title>
        <authorList>
            <person name="Sodsai P."/>
        </authorList>
    </citation>
    <scope>NUCLEOTIDE SEQUENCE</scope>
    <source>
        <strain evidence="1">BKK/CU-MFGFA-001</strain>
    </source>
</reference>